<dbReference type="EMBL" id="CP003422">
    <property type="protein sequence ID" value="AGN70653.1"/>
    <property type="molecule type" value="Genomic_DNA"/>
</dbReference>
<gene>
    <name evidence="1" type="ORF">B2K_39145</name>
</gene>
<dbReference type="AlphaFoldDB" id="R9UN18"/>
<accession>R9UN18</accession>
<organism evidence="1 2">
    <name type="scientific">Paenibacillus mucilaginosus K02</name>
    <dbReference type="NCBI Taxonomy" id="997761"/>
    <lineage>
        <taxon>Bacteria</taxon>
        <taxon>Bacillati</taxon>
        <taxon>Bacillota</taxon>
        <taxon>Bacilli</taxon>
        <taxon>Bacillales</taxon>
        <taxon>Paenibacillaceae</taxon>
        <taxon>Paenibacillus</taxon>
    </lineage>
</organism>
<name>R9UN18_9BACL</name>
<protein>
    <submittedName>
        <fullName evidence="1">Uncharacterized protein</fullName>
    </submittedName>
</protein>
<dbReference type="Proteomes" id="UP000007392">
    <property type="component" value="Chromosome"/>
</dbReference>
<dbReference type="KEGG" id="pmw:B2K_39145"/>
<dbReference type="HOGENOM" id="CLU_2790013_0_0_9"/>
<sequence length="68" mass="7587">MAQIPHIGWSRPAGREQELSSLIEIAEMYRLQLVSVRSVTGHRQKGAIPAVMPGKDNTLDLQLLFPFS</sequence>
<evidence type="ECO:0000313" key="1">
    <source>
        <dbReference type="EMBL" id="AGN70653.1"/>
    </source>
</evidence>
<reference evidence="1 2" key="1">
    <citation type="submission" date="2013-06" db="EMBL/GenBank/DDBJ databases">
        <title>Complete genome sequence of Paenibacillus mucilaginosus K02.</title>
        <authorList>
            <person name="Xiao B."/>
            <person name="Sun L."/>
            <person name="Xiao L."/>
            <person name="Lian B."/>
        </authorList>
    </citation>
    <scope>NUCLEOTIDE SEQUENCE [LARGE SCALE GENOMIC DNA]</scope>
    <source>
        <strain evidence="1 2">K02</strain>
    </source>
</reference>
<evidence type="ECO:0000313" key="2">
    <source>
        <dbReference type="Proteomes" id="UP000007392"/>
    </source>
</evidence>
<proteinExistence type="predicted"/>